<feature type="region of interest" description="Disordered" evidence="1">
    <location>
        <begin position="342"/>
        <end position="369"/>
    </location>
</feature>
<dbReference type="OrthoDB" id="160896at2759"/>
<accession>A0A0P1B367</accession>
<dbReference type="PANTHER" id="PTHR43102:SF2">
    <property type="entry name" value="GAF DOMAIN-CONTAINING PROTEIN"/>
    <property type="match status" value="1"/>
</dbReference>
<reference evidence="3" key="1">
    <citation type="submission" date="2014-09" db="EMBL/GenBank/DDBJ databases">
        <authorList>
            <person name="Sharma Rahul"/>
            <person name="Thines Marco"/>
        </authorList>
    </citation>
    <scope>NUCLEOTIDE SEQUENCE [LARGE SCALE GENOMIC DNA]</scope>
</reference>
<feature type="compositionally biased region" description="Low complexity" evidence="1">
    <location>
        <begin position="347"/>
        <end position="362"/>
    </location>
</feature>
<evidence type="ECO:0000313" key="3">
    <source>
        <dbReference type="Proteomes" id="UP000054928"/>
    </source>
</evidence>
<sequence>MNFSISDFSQSMSRTSRDFKDEDIAVVALAAKARATVEASQHVFVTLGWKERKDGQGVRLFERKSTPGVFDIAASTSLPCSASEIIEALSSRNSDEFNATMLALAGDGFSFAVTLREIPTASPHVHLTIKRMQFSGSIPLVSSTKTFEFLDYAEYDTKTRTAVRIFQTLTRDRAGRLALAGDTLAGYVLTEQTKLHQTSVFYFGTHAMTREELKARSIVKARLRVSTARESTTQALLKLAKVIPTIGAIALRRRLGAEYVVDPSEEGNKNCPGCGKVVNVSRLRKKHVCCICSLDTCNSCSRFQDVESLIGVIERLCVCCICISTARHRAFDTVNDGPTYRLRPSATSTSRTNSTTLSSTRSHVLPTHA</sequence>
<evidence type="ECO:0000313" key="2">
    <source>
        <dbReference type="EMBL" id="CEG48917.1"/>
    </source>
</evidence>
<dbReference type="CDD" id="cd00065">
    <property type="entry name" value="FYVE_like_SF"/>
    <property type="match status" value="1"/>
</dbReference>
<dbReference type="AlphaFoldDB" id="A0A0P1B367"/>
<dbReference type="SUPFAM" id="SSF57903">
    <property type="entry name" value="FYVE/PHD zinc finger"/>
    <property type="match status" value="1"/>
</dbReference>
<protein>
    <submittedName>
        <fullName evidence="2">Gaf domaincontaining protein</fullName>
    </submittedName>
</protein>
<dbReference type="InterPro" id="IPR011011">
    <property type="entry name" value="Znf_FYVE_PHD"/>
</dbReference>
<dbReference type="OMA" id="KRMQFSG"/>
<dbReference type="Proteomes" id="UP000054928">
    <property type="component" value="Unassembled WGS sequence"/>
</dbReference>
<dbReference type="GeneID" id="36401765"/>
<dbReference type="RefSeq" id="XP_024585286.1">
    <property type="nucleotide sequence ID" value="XM_024720048.1"/>
</dbReference>
<organism evidence="2 3">
    <name type="scientific">Plasmopara halstedii</name>
    <name type="common">Downy mildew of sunflower</name>
    <dbReference type="NCBI Taxonomy" id="4781"/>
    <lineage>
        <taxon>Eukaryota</taxon>
        <taxon>Sar</taxon>
        <taxon>Stramenopiles</taxon>
        <taxon>Oomycota</taxon>
        <taxon>Peronosporomycetes</taxon>
        <taxon>Peronosporales</taxon>
        <taxon>Peronosporaceae</taxon>
        <taxon>Plasmopara</taxon>
    </lineage>
</organism>
<name>A0A0P1B367_PLAHL</name>
<dbReference type="EMBL" id="CCYD01003042">
    <property type="protein sequence ID" value="CEG48917.1"/>
    <property type="molecule type" value="Genomic_DNA"/>
</dbReference>
<dbReference type="PANTHER" id="PTHR43102">
    <property type="entry name" value="SLR1143 PROTEIN"/>
    <property type="match status" value="1"/>
</dbReference>
<evidence type="ECO:0000256" key="1">
    <source>
        <dbReference type="SAM" id="MobiDB-lite"/>
    </source>
</evidence>
<keyword evidence="3" id="KW-1185">Reference proteome</keyword>
<proteinExistence type="predicted"/>